<dbReference type="SMART" id="SM00047">
    <property type="entry name" value="LYZ2"/>
    <property type="match status" value="1"/>
</dbReference>
<evidence type="ECO:0000313" key="3">
    <source>
        <dbReference type="Proteomes" id="UP001597112"/>
    </source>
</evidence>
<evidence type="ECO:0000259" key="1">
    <source>
        <dbReference type="SMART" id="SM00047"/>
    </source>
</evidence>
<name>A0ABW3K201_9BACT</name>
<dbReference type="InterPro" id="IPR002901">
    <property type="entry name" value="MGlyc_endo_b_GlcNAc-like_dom"/>
</dbReference>
<protein>
    <submittedName>
        <fullName evidence="2">Glucosaminidase domain-containing protein</fullName>
    </submittedName>
</protein>
<accession>A0ABW3K201</accession>
<feature type="domain" description="Mannosyl-glycoprotein endo-beta-N-acetylglucosamidase-like" evidence="1">
    <location>
        <begin position="111"/>
        <end position="261"/>
    </location>
</feature>
<dbReference type="RefSeq" id="WP_377579066.1">
    <property type="nucleotide sequence ID" value="NZ_JBHTKA010000003.1"/>
</dbReference>
<comment type="caution">
    <text evidence="2">The sequence shown here is derived from an EMBL/GenBank/DDBJ whole genome shotgun (WGS) entry which is preliminary data.</text>
</comment>
<dbReference type="EMBL" id="JBHTKA010000003">
    <property type="protein sequence ID" value="MFD0999923.1"/>
    <property type="molecule type" value="Genomic_DNA"/>
</dbReference>
<dbReference type="Proteomes" id="UP001597112">
    <property type="component" value="Unassembled WGS sequence"/>
</dbReference>
<reference evidence="3" key="1">
    <citation type="journal article" date="2019" name="Int. J. Syst. Evol. Microbiol.">
        <title>The Global Catalogue of Microorganisms (GCM) 10K type strain sequencing project: providing services to taxonomists for standard genome sequencing and annotation.</title>
        <authorList>
            <consortium name="The Broad Institute Genomics Platform"/>
            <consortium name="The Broad Institute Genome Sequencing Center for Infectious Disease"/>
            <person name="Wu L."/>
            <person name="Ma J."/>
        </authorList>
    </citation>
    <scope>NUCLEOTIDE SEQUENCE [LARGE SCALE GENOMIC DNA]</scope>
    <source>
        <strain evidence="3">CCUG 58938</strain>
    </source>
</reference>
<keyword evidence="3" id="KW-1185">Reference proteome</keyword>
<dbReference type="Gene3D" id="1.10.530.10">
    <property type="match status" value="1"/>
</dbReference>
<dbReference type="InterPro" id="IPR053195">
    <property type="entry name" value="Bax-like"/>
</dbReference>
<evidence type="ECO:0000313" key="2">
    <source>
        <dbReference type="EMBL" id="MFD0999923.1"/>
    </source>
</evidence>
<organism evidence="2 3">
    <name type="scientific">Ohtaekwangia kribbensis</name>
    <dbReference type="NCBI Taxonomy" id="688913"/>
    <lineage>
        <taxon>Bacteria</taxon>
        <taxon>Pseudomonadati</taxon>
        <taxon>Bacteroidota</taxon>
        <taxon>Cytophagia</taxon>
        <taxon>Cytophagales</taxon>
        <taxon>Fulvivirgaceae</taxon>
        <taxon>Ohtaekwangia</taxon>
    </lineage>
</organism>
<gene>
    <name evidence="2" type="ORF">ACFQ21_11435</name>
</gene>
<dbReference type="PANTHER" id="PTHR40572:SF1">
    <property type="entry name" value="PROTEIN BAX"/>
    <property type="match status" value="1"/>
</dbReference>
<sequence>MRQALTSRTLIRTTVLLLLSTVSGCDKSRTFTVRTETIKVESLDQIVLVADAVVKPLLYTHVSGLEKLPVRKAKAKFISAVLPSILVAKHEIEQRRIRIETLRAKKSWNETDSALYIDLKNRYRAKDIDDLLVRTHTLPTSIVLAQAAVESGWGKSRFFLQANNLFGVWSFNTNESRIVARRTRENKRIYLRAYPDMSKSIIDYFEILARSRSYKSLREARKQTEDPLELLPHLKNYSERRSAYTNQLKKIILRNNLKQFDSYVIDPQYLVED</sequence>
<dbReference type="PANTHER" id="PTHR40572">
    <property type="entry name" value="PROTEIN BAX"/>
    <property type="match status" value="1"/>
</dbReference>
<dbReference type="Pfam" id="PF01832">
    <property type="entry name" value="Glucosaminidase"/>
    <property type="match status" value="1"/>
</dbReference>
<dbReference type="PROSITE" id="PS51257">
    <property type="entry name" value="PROKAR_LIPOPROTEIN"/>
    <property type="match status" value="1"/>
</dbReference>
<proteinExistence type="predicted"/>